<evidence type="ECO:0000313" key="4">
    <source>
        <dbReference type="Proteomes" id="UP000286097"/>
    </source>
</evidence>
<proteinExistence type="predicted"/>
<accession>A0A3M6VLR1</accession>
<name>A0A3M6VLR1_9STRA</name>
<dbReference type="VEuPathDB" id="FungiDB:DD237_004637"/>
<sequence length="269" mass="30122">MDAALPKCLIIMPEAKQTLTDLTDRIVSETLQTNENLYIDDRGLIGKKVKFCEQAHLKFAWTRELSRLKLLSNNAVKQHQRNPIAVGSHLLLSMTTTPMHSEGKSLRLCKGSGLAKMKPFIAAMSAMDGSIEDRPLLGIALRGYSLHISIQLAHVPRLLDRFSMISATSCDSSQNTRSKRIVDTGSQNAQAMQRKLSFRCFLRDPYLKKLAWSISWHGEANGIFSQSCPLCRPKNIPIIFIFSSCVSKRTKLVGHDIVIEETNVIRVQS</sequence>
<reference evidence="3 4" key="1">
    <citation type="submission" date="2018-06" db="EMBL/GenBank/DDBJ databases">
        <title>Comparative genomics of downy mildews reveals potential adaptations to biotrophy.</title>
        <authorList>
            <person name="Fletcher K."/>
            <person name="Klosterman S.J."/>
            <person name="Derevnina L."/>
            <person name="Martin F."/>
            <person name="Koike S."/>
            <person name="Reyes Chin-Wo S."/>
            <person name="Mou B."/>
            <person name="Michelmore R."/>
        </authorList>
    </citation>
    <scope>NUCLEOTIDE SEQUENCE [LARGE SCALE GENOMIC DNA]</scope>
    <source>
        <strain evidence="2 4">R13</strain>
        <strain evidence="1 3">R14</strain>
    </source>
</reference>
<keyword evidence="3" id="KW-1185">Reference proteome</keyword>
<evidence type="ECO:0000313" key="3">
    <source>
        <dbReference type="Proteomes" id="UP000282087"/>
    </source>
</evidence>
<protein>
    <submittedName>
        <fullName evidence="1">Uncharacterized protein</fullName>
    </submittedName>
</protein>
<dbReference type="AlphaFoldDB" id="A0A3M6VLR1"/>
<evidence type="ECO:0000313" key="1">
    <source>
        <dbReference type="EMBL" id="RMX67337.1"/>
    </source>
</evidence>
<dbReference type="EMBL" id="QLLG01000169">
    <property type="protein sequence ID" value="RMX67337.1"/>
    <property type="molecule type" value="Genomic_DNA"/>
</dbReference>
<gene>
    <name evidence="2" type="ORF">DD237_004637</name>
    <name evidence="1" type="ORF">DD238_003506</name>
</gene>
<dbReference type="Proteomes" id="UP000286097">
    <property type="component" value="Unassembled WGS sequence"/>
</dbReference>
<dbReference type="Proteomes" id="UP000282087">
    <property type="component" value="Unassembled WGS sequence"/>
</dbReference>
<evidence type="ECO:0000313" key="2">
    <source>
        <dbReference type="EMBL" id="RQM10851.1"/>
    </source>
</evidence>
<dbReference type="EMBL" id="QKXF01000520">
    <property type="protein sequence ID" value="RQM10851.1"/>
    <property type="molecule type" value="Genomic_DNA"/>
</dbReference>
<comment type="caution">
    <text evidence="1">The sequence shown here is derived from an EMBL/GenBank/DDBJ whole genome shotgun (WGS) entry which is preliminary data.</text>
</comment>
<organism evidence="1 3">
    <name type="scientific">Peronospora effusa</name>
    <dbReference type="NCBI Taxonomy" id="542832"/>
    <lineage>
        <taxon>Eukaryota</taxon>
        <taxon>Sar</taxon>
        <taxon>Stramenopiles</taxon>
        <taxon>Oomycota</taxon>
        <taxon>Peronosporomycetes</taxon>
        <taxon>Peronosporales</taxon>
        <taxon>Peronosporaceae</taxon>
        <taxon>Peronospora</taxon>
    </lineage>
</organism>